<evidence type="ECO:0000313" key="1">
    <source>
        <dbReference type="EMBL" id="GAP39412.1"/>
    </source>
</evidence>
<dbReference type="EMBL" id="DF968179">
    <property type="protein sequence ID" value="GAP39412.1"/>
    <property type="molecule type" value="Genomic_DNA"/>
</dbReference>
<organism evidence="1">
    <name type="scientific">Flexilinea flocculi</name>
    <dbReference type="NCBI Taxonomy" id="1678840"/>
    <lineage>
        <taxon>Bacteria</taxon>
        <taxon>Bacillati</taxon>
        <taxon>Chloroflexota</taxon>
        <taxon>Anaerolineae</taxon>
        <taxon>Anaerolineales</taxon>
        <taxon>Anaerolineaceae</taxon>
        <taxon>Flexilinea</taxon>
    </lineage>
</organism>
<name>A0A0K8P9T2_9CHLR</name>
<sequence>MEVMKPVIVSPVWTYLSLRALQGRGNLLNNVQSVPHKTRLLCRADALLAMTYQFMNHSSNLWRKAQKRHKSNLFLCISNC</sequence>
<protein>
    <submittedName>
        <fullName evidence="1">Uncharacterized protein</fullName>
    </submittedName>
</protein>
<proteinExistence type="predicted"/>
<accession>A0A0K8P9T2</accession>
<gene>
    <name evidence="1" type="ORF">ATC1_11344</name>
</gene>
<dbReference type="Proteomes" id="UP000053370">
    <property type="component" value="Unassembled WGS sequence"/>
</dbReference>
<evidence type="ECO:0000313" key="2">
    <source>
        <dbReference type="Proteomes" id="UP000053370"/>
    </source>
</evidence>
<dbReference type="STRING" id="1678840.ATC1_11344"/>
<reference evidence="1" key="1">
    <citation type="journal article" date="2015" name="Genome Announc.">
        <title>Draft Genome Sequence of Anaerolineae Strain TC1, a Novel Isolate from a Methanogenic Wastewater Treatment System.</title>
        <authorList>
            <person name="Matsuura N."/>
            <person name="Tourlousse D.M."/>
            <person name="Sun L."/>
            <person name="Toyonaga M."/>
            <person name="Kuroda K."/>
            <person name="Ohashi A."/>
            <person name="Cruz R."/>
            <person name="Yamaguchi T."/>
            <person name="Sekiguchi Y."/>
        </authorList>
    </citation>
    <scope>NUCLEOTIDE SEQUENCE [LARGE SCALE GENOMIC DNA]</scope>
    <source>
        <strain evidence="1">TC1</strain>
    </source>
</reference>
<dbReference type="AlphaFoldDB" id="A0A0K8P9T2"/>
<keyword evidence="2" id="KW-1185">Reference proteome</keyword>